<name>H3AI86_LATCH</name>
<reference evidence="3" key="1">
    <citation type="submission" date="2011-08" db="EMBL/GenBank/DDBJ databases">
        <title>The draft genome of Latimeria chalumnae.</title>
        <authorList>
            <person name="Di Palma F."/>
            <person name="Alfoldi J."/>
            <person name="Johnson J."/>
            <person name="Berlin A."/>
            <person name="Gnerre S."/>
            <person name="Jaffe D."/>
            <person name="MacCallum I."/>
            <person name="Young S."/>
            <person name="Walker B.J."/>
            <person name="Lander E."/>
            <person name="Lindblad-Toh K."/>
        </authorList>
    </citation>
    <scope>NUCLEOTIDE SEQUENCE [LARGE SCALE GENOMIC DNA]</scope>
    <source>
        <strain evidence="3">Wild caught</strain>
    </source>
</reference>
<dbReference type="STRING" id="7897.ENSLACP00000009357"/>
<evidence type="ECO:0000313" key="2">
    <source>
        <dbReference type="Ensembl" id="ENSLACP00000009357.1"/>
    </source>
</evidence>
<dbReference type="GO" id="GO:0048487">
    <property type="term" value="F:beta-tubulin binding"/>
    <property type="evidence" value="ECO:0007669"/>
    <property type="project" value="InterPro"/>
</dbReference>
<dbReference type="HOGENOM" id="CLU_1192256_0_0_1"/>
<feature type="domain" description="Tubulin-folding cofactor D ARM repeats" evidence="1">
    <location>
        <begin position="2"/>
        <end position="92"/>
    </location>
</feature>
<dbReference type="Ensembl" id="ENSLACT00000009428.1">
    <property type="protein sequence ID" value="ENSLACP00000009357.1"/>
    <property type="gene ID" value="ENSLACG00000008254.1"/>
</dbReference>
<protein>
    <recommendedName>
        <fullName evidence="1">Tubulin-folding cofactor D ARM repeats domain-containing protein</fullName>
    </recommendedName>
</protein>
<dbReference type="GO" id="GO:0007021">
    <property type="term" value="P:tubulin complex assembly"/>
    <property type="evidence" value="ECO:0007669"/>
    <property type="project" value="InterPro"/>
</dbReference>
<dbReference type="InParanoid" id="H3AI86"/>
<organism evidence="2 3">
    <name type="scientific">Latimeria chalumnae</name>
    <name type="common">Coelacanth</name>
    <dbReference type="NCBI Taxonomy" id="7897"/>
    <lineage>
        <taxon>Eukaryota</taxon>
        <taxon>Metazoa</taxon>
        <taxon>Chordata</taxon>
        <taxon>Craniata</taxon>
        <taxon>Vertebrata</taxon>
        <taxon>Euteleostomi</taxon>
        <taxon>Coelacanthiformes</taxon>
        <taxon>Coelacanthidae</taxon>
        <taxon>Latimeria</taxon>
    </lineage>
</organism>
<reference evidence="2" key="3">
    <citation type="submission" date="2025-09" db="UniProtKB">
        <authorList>
            <consortium name="Ensembl"/>
        </authorList>
    </citation>
    <scope>IDENTIFICATION</scope>
</reference>
<sequence length="233" mass="25702">LFSVVPVILKSLTYDEKRGACSVGSNVRDAACYVCWAFARAYEPVELRPFVNQIASALVIVTVFDRDLNCRRAASAAFQENVGRQGTFPHGIDIVTTADYFTVGNCASCYLNISVAISGFPEYTKPMIDHLVSMKINHWDSVIRELSTKALHNLTPQAPEYMANTILPKLLPLAMGTDLHTRHGAILACAEICHALYKLVAEKNRPIVEVLSGSTLEDLKKIHQKVVESLLLV</sequence>
<dbReference type="EMBL" id="AFYH01149193">
    <property type="status" value="NOT_ANNOTATED_CDS"/>
    <property type="molecule type" value="Genomic_DNA"/>
</dbReference>
<dbReference type="InterPro" id="IPR033162">
    <property type="entry name" value="TBCD"/>
</dbReference>
<dbReference type="EMBL" id="AFYH01149192">
    <property type="status" value="NOT_ANNOTATED_CDS"/>
    <property type="molecule type" value="Genomic_DNA"/>
</dbReference>
<dbReference type="Pfam" id="PF25767">
    <property type="entry name" value="ARM_TBCD_2nd"/>
    <property type="match status" value="1"/>
</dbReference>
<dbReference type="PANTHER" id="PTHR12658:SF0">
    <property type="entry name" value="TUBULIN-SPECIFIC CHAPERONE D"/>
    <property type="match status" value="1"/>
</dbReference>
<dbReference type="GeneTree" id="ENSGT00390000017103"/>
<dbReference type="PANTHER" id="PTHR12658">
    <property type="entry name" value="BETA-TUBULIN COFACTOR D"/>
    <property type="match status" value="1"/>
</dbReference>
<accession>H3AI86</accession>
<evidence type="ECO:0000259" key="1">
    <source>
        <dbReference type="Pfam" id="PF25767"/>
    </source>
</evidence>
<dbReference type="InterPro" id="IPR058033">
    <property type="entry name" value="ARM_TBCD_2nd"/>
</dbReference>
<dbReference type="InterPro" id="IPR011989">
    <property type="entry name" value="ARM-like"/>
</dbReference>
<dbReference type="Gene3D" id="1.25.10.10">
    <property type="entry name" value="Leucine-rich Repeat Variant"/>
    <property type="match status" value="1"/>
</dbReference>
<dbReference type="Proteomes" id="UP000008672">
    <property type="component" value="Unassembled WGS sequence"/>
</dbReference>
<dbReference type="GO" id="GO:0005096">
    <property type="term" value="F:GTPase activator activity"/>
    <property type="evidence" value="ECO:0007669"/>
    <property type="project" value="InterPro"/>
</dbReference>
<proteinExistence type="predicted"/>
<evidence type="ECO:0000313" key="3">
    <source>
        <dbReference type="Proteomes" id="UP000008672"/>
    </source>
</evidence>
<dbReference type="EMBL" id="AFYH01149191">
    <property type="status" value="NOT_ANNOTATED_CDS"/>
    <property type="molecule type" value="Genomic_DNA"/>
</dbReference>
<dbReference type="eggNOG" id="KOG1943">
    <property type="taxonomic scope" value="Eukaryota"/>
</dbReference>
<dbReference type="AlphaFoldDB" id="H3AI86"/>
<dbReference type="GO" id="GO:0070830">
    <property type="term" value="P:bicellular tight junction assembly"/>
    <property type="evidence" value="ECO:0007669"/>
    <property type="project" value="TreeGrafter"/>
</dbReference>
<dbReference type="EMBL" id="AFYH01149194">
    <property type="status" value="NOT_ANNOTATED_CDS"/>
    <property type="molecule type" value="Genomic_DNA"/>
</dbReference>
<dbReference type="GO" id="GO:0034333">
    <property type="term" value="P:adherens junction assembly"/>
    <property type="evidence" value="ECO:0007669"/>
    <property type="project" value="TreeGrafter"/>
</dbReference>
<dbReference type="OMA" id="CAEICHA"/>
<dbReference type="GO" id="GO:0007023">
    <property type="term" value="P:post-chaperonin tubulin folding pathway"/>
    <property type="evidence" value="ECO:0007669"/>
    <property type="project" value="InterPro"/>
</dbReference>
<dbReference type="Bgee" id="ENSLACG00000008254">
    <property type="expression patterns" value="Expressed in pectoral fin and 4 other cell types or tissues"/>
</dbReference>
<dbReference type="GO" id="GO:0016328">
    <property type="term" value="C:lateral plasma membrane"/>
    <property type="evidence" value="ECO:0007669"/>
    <property type="project" value="TreeGrafter"/>
</dbReference>
<dbReference type="InterPro" id="IPR016024">
    <property type="entry name" value="ARM-type_fold"/>
</dbReference>
<keyword evidence="3" id="KW-1185">Reference proteome</keyword>
<reference evidence="2" key="2">
    <citation type="submission" date="2025-08" db="UniProtKB">
        <authorList>
            <consortium name="Ensembl"/>
        </authorList>
    </citation>
    <scope>IDENTIFICATION</scope>
</reference>
<dbReference type="GO" id="GO:0000226">
    <property type="term" value="P:microtubule cytoskeleton organization"/>
    <property type="evidence" value="ECO:0007669"/>
    <property type="project" value="TreeGrafter"/>
</dbReference>
<dbReference type="EMBL" id="AFYH01149195">
    <property type="status" value="NOT_ANNOTATED_CDS"/>
    <property type="molecule type" value="Genomic_DNA"/>
</dbReference>
<dbReference type="SUPFAM" id="SSF48371">
    <property type="entry name" value="ARM repeat"/>
    <property type="match status" value="1"/>
</dbReference>